<dbReference type="AlphaFoldDB" id="A0A087UCX2"/>
<evidence type="ECO:0000313" key="11">
    <source>
        <dbReference type="EMBL" id="KFM75211.1"/>
    </source>
</evidence>
<evidence type="ECO:0000256" key="4">
    <source>
        <dbReference type="ARBA" id="ARBA00022771"/>
    </source>
</evidence>
<keyword evidence="5" id="KW-0862">Zinc</keyword>
<dbReference type="STRING" id="407821.A0A087UCX2"/>
<dbReference type="Gene3D" id="3.30.160.60">
    <property type="entry name" value="Classic Zinc Finger"/>
    <property type="match status" value="1"/>
</dbReference>
<gene>
    <name evidence="11" type="ORF">X975_00070</name>
</gene>
<keyword evidence="7" id="KW-0804">Transcription</keyword>
<dbReference type="InterPro" id="IPR013087">
    <property type="entry name" value="Znf_C2H2_type"/>
</dbReference>
<dbReference type="PROSITE" id="PS50157">
    <property type="entry name" value="ZINC_FINGER_C2H2_2"/>
    <property type="match status" value="3"/>
</dbReference>
<evidence type="ECO:0000256" key="5">
    <source>
        <dbReference type="ARBA" id="ARBA00022833"/>
    </source>
</evidence>
<organism evidence="11 12">
    <name type="scientific">Stegodyphus mimosarum</name>
    <name type="common">African social velvet spider</name>
    <dbReference type="NCBI Taxonomy" id="407821"/>
    <lineage>
        <taxon>Eukaryota</taxon>
        <taxon>Metazoa</taxon>
        <taxon>Ecdysozoa</taxon>
        <taxon>Arthropoda</taxon>
        <taxon>Chelicerata</taxon>
        <taxon>Arachnida</taxon>
        <taxon>Araneae</taxon>
        <taxon>Araneomorphae</taxon>
        <taxon>Entelegynae</taxon>
        <taxon>Eresoidea</taxon>
        <taxon>Eresidae</taxon>
        <taxon>Stegodyphus</taxon>
    </lineage>
</organism>
<evidence type="ECO:0000313" key="12">
    <source>
        <dbReference type="Proteomes" id="UP000054359"/>
    </source>
</evidence>
<evidence type="ECO:0000256" key="9">
    <source>
        <dbReference type="PROSITE-ProRule" id="PRU00042"/>
    </source>
</evidence>
<evidence type="ECO:0000256" key="6">
    <source>
        <dbReference type="ARBA" id="ARBA00023015"/>
    </source>
</evidence>
<accession>A0A087UCX2</accession>
<feature type="non-terminal residue" evidence="11">
    <location>
        <position position="187"/>
    </location>
</feature>
<dbReference type="GO" id="GO:0008270">
    <property type="term" value="F:zinc ion binding"/>
    <property type="evidence" value="ECO:0007669"/>
    <property type="project" value="UniProtKB-KW"/>
</dbReference>
<reference evidence="11 12" key="1">
    <citation type="submission" date="2013-11" db="EMBL/GenBank/DDBJ databases">
        <title>Genome sequencing of Stegodyphus mimosarum.</title>
        <authorList>
            <person name="Bechsgaard J."/>
        </authorList>
    </citation>
    <scope>NUCLEOTIDE SEQUENCE [LARGE SCALE GENOMIC DNA]</scope>
</reference>
<dbReference type="PANTHER" id="PTHR47772">
    <property type="entry name" value="ZINC FINGER PROTEIN 200"/>
    <property type="match status" value="1"/>
</dbReference>
<keyword evidence="2" id="KW-0479">Metal-binding</keyword>
<dbReference type="SMART" id="SM00355">
    <property type="entry name" value="ZnF_C2H2"/>
    <property type="match status" value="3"/>
</dbReference>
<dbReference type="InterPro" id="IPR036236">
    <property type="entry name" value="Znf_C2H2_sf"/>
</dbReference>
<keyword evidence="6" id="KW-0805">Transcription regulation</keyword>
<evidence type="ECO:0000256" key="1">
    <source>
        <dbReference type="ARBA" id="ARBA00004123"/>
    </source>
</evidence>
<evidence type="ECO:0000259" key="10">
    <source>
        <dbReference type="PROSITE" id="PS50157"/>
    </source>
</evidence>
<dbReference type="InterPro" id="IPR050636">
    <property type="entry name" value="C2H2-ZF_domain-containing"/>
</dbReference>
<feature type="domain" description="C2H2-type" evidence="10">
    <location>
        <begin position="133"/>
        <end position="160"/>
    </location>
</feature>
<dbReference type="Pfam" id="PF12874">
    <property type="entry name" value="zf-met"/>
    <property type="match status" value="1"/>
</dbReference>
<evidence type="ECO:0000256" key="8">
    <source>
        <dbReference type="ARBA" id="ARBA00023242"/>
    </source>
</evidence>
<evidence type="ECO:0000256" key="2">
    <source>
        <dbReference type="ARBA" id="ARBA00022723"/>
    </source>
</evidence>
<sequence length="187" mass="21456">MAQKTKRQTVSEDISSDVEILNHTESDDADHKCFLCIEGERLIKRICRYGNQPVEQSNYESNLPCDDPIKFHCNSQIQGQSKSVLNESDTINEMSMNLETLKTLFTCKVCHKTFNDARGLKEHITKFHSSITYSCDVCKMSFTDVSKFRLHCSEHVDSDNGLFLCSACGKKFLWKSLYKQHTCVHTK</sequence>
<evidence type="ECO:0000256" key="3">
    <source>
        <dbReference type="ARBA" id="ARBA00022737"/>
    </source>
</evidence>
<comment type="subcellular location">
    <subcellularLocation>
        <location evidence="1">Nucleus</location>
    </subcellularLocation>
</comment>
<dbReference type="PROSITE" id="PS00028">
    <property type="entry name" value="ZINC_FINGER_C2H2_1"/>
    <property type="match status" value="3"/>
</dbReference>
<dbReference type="EMBL" id="KK119262">
    <property type="protein sequence ID" value="KFM75211.1"/>
    <property type="molecule type" value="Genomic_DNA"/>
</dbReference>
<dbReference type="OrthoDB" id="7743946at2759"/>
<dbReference type="PANTHER" id="PTHR47772:SF13">
    <property type="entry name" value="GASTRULA ZINC FINGER PROTEIN XLCGF49.1-LIKE-RELATED"/>
    <property type="match status" value="1"/>
</dbReference>
<keyword evidence="4 9" id="KW-0863">Zinc-finger</keyword>
<dbReference type="Proteomes" id="UP000054359">
    <property type="component" value="Unassembled WGS sequence"/>
</dbReference>
<feature type="domain" description="C2H2-type" evidence="10">
    <location>
        <begin position="163"/>
        <end position="187"/>
    </location>
</feature>
<name>A0A087UCX2_STEMI</name>
<dbReference type="SUPFAM" id="SSF57667">
    <property type="entry name" value="beta-beta-alpha zinc fingers"/>
    <property type="match status" value="2"/>
</dbReference>
<proteinExistence type="predicted"/>
<dbReference type="GO" id="GO:0005634">
    <property type="term" value="C:nucleus"/>
    <property type="evidence" value="ECO:0007669"/>
    <property type="project" value="UniProtKB-SubCell"/>
</dbReference>
<evidence type="ECO:0000256" key="7">
    <source>
        <dbReference type="ARBA" id="ARBA00023163"/>
    </source>
</evidence>
<feature type="domain" description="C2H2-type" evidence="10">
    <location>
        <begin position="105"/>
        <end position="129"/>
    </location>
</feature>
<protein>
    <submittedName>
        <fullName evidence="11">PR domain zinc finger protein 10</fullName>
    </submittedName>
</protein>
<keyword evidence="12" id="KW-1185">Reference proteome</keyword>
<keyword evidence="8" id="KW-0539">Nucleus</keyword>
<keyword evidence="3" id="KW-0677">Repeat</keyword>